<proteinExistence type="predicted"/>
<comment type="caution">
    <text evidence="1">The sequence shown here is derived from an EMBL/GenBank/DDBJ whole genome shotgun (WGS) entry which is preliminary data.</text>
</comment>
<accession>A0ACA9RWT1</accession>
<keyword evidence="2" id="KW-1185">Reference proteome</keyword>
<organism evidence="1 2">
    <name type="scientific">Racocetra persica</name>
    <dbReference type="NCBI Taxonomy" id="160502"/>
    <lineage>
        <taxon>Eukaryota</taxon>
        <taxon>Fungi</taxon>
        <taxon>Fungi incertae sedis</taxon>
        <taxon>Mucoromycota</taxon>
        <taxon>Glomeromycotina</taxon>
        <taxon>Glomeromycetes</taxon>
        <taxon>Diversisporales</taxon>
        <taxon>Gigasporaceae</taxon>
        <taxon>Racocetra</taxon>
    </lineage>
</organism>
<name>A0ACA9RWT1_9GLOM</name>
<dbReference type="EMBL" id="CAJVQC010075071">
    <property type="protein sequence ID" value="CAG8813546.1"/>
    <property type="molecule type" value="Genomic_DNA"/>
</dbReference>
<protein>
    <submittedName>
        <fullName evidence="1">26325_t:CDS:1</fullName>
    </submittedName>
</protein>
<evidence type="ECO:0000313" key="2">
    <source>
        <dbReference type="Proteomes" id="UP000789920"/>
    </source>
</evidence>
<reference evidence="1" key="1">
    <citation type="submission" date="2021-06" db="EMBL/GenBank/DDBJ databases">
        <authorList>
            <person name="Kallberg Y."/>
            <person name="Tangrot J."/>
            <person name="Rosling A."/>
        </authorList>
    </citation>
    <scope>NUCLEOTIDE SEQUENCE</scope>
    <source>
        <strain evidence="1">MA461A</strain>
    </source>
</reference>
<sequence length="164" mass="19252">MKIFAMFLNSRKHIKKVHDKKTILEDNNDINKIFDMCDKILKDPKYDNNIISEPLTEKQERFMVHLEFQLSEQIGKIGAYAISFESSKKPFLNMKAEEMEGLEYPVVRILAAEGFPNIEMTTSDTLNRTYFRDFLKAYYDIDYDNTEGISYNQLKTIILATKIE</sequence>
<dbReference type="Proteomes" id="UP000789920">
    <property type="component" value="Unassembled WGS sequence"/>
</dbReference>
<evidence type="ECO:0000313" key="1">
    <source>
        <dbReference type="EMBL" id="CAG8813546.1"/>
    </source>
</evidence>
<gene>
    <name evidence="1" type="ORF">RPERSI_LOCUS23794</name>
</gene>